<reference evidence="2" key="1">
    <citation type="submission" date="2017-07" db="EMBL/GenBank/DDBJ databases">
        <title>Taro Niue Genome Assembly and Annotation.</title>
        <authorList>
            <person name="Atibalentja N."/>
            <person name="Keating K."/>
            <person name="Fields C.J."/>
        </authorList>
    </citation>
    <scope>NUCLEOTIDE SEQUENCE</scope>
    <source>
        <strain evidence="2">Niue_2</strain>
        <tissue evidence="2">Leaf</tissue>
    </source>
</reference>
<proteinExistence type="predicted"/>
<comment type="caution">
    <text evidence="2">The sequence shown here is derived from an EMBL/GenBank/DDBJ whole genome shotgun (WGS) entry which is preliminary data.</text>
</comment>
<feature type="region of interest" description="Disordered" evidence="1">
    <location>
        <begin position="32"/>
        <end position="112"/>
    </location>
</feature>
<protein>
    <submittedName>
        <fullName evidence="2">Uncharacterized protein</fullName>
    </submittedName>
</protein>
<accession>A0A843X276</accession>
<gene>
    <name evidence="2" type="ORF">Taro_042251</name>
</gene>
<name>A0A843X276_COLES</name>
<keyword evidence="3" id="KW-1185">Reference proteome</keyword>
<organism evidence="2 3">
    <name type="scientific">Colocasia esculenta</name>
    <name type="common">Wild taro</name>
    <name type="synonym">Arum esculentum</name>
    <dbReference type="NCBI Taxonomy" id="4460"/>
    <lineage>
        <taxon>Eukaryota</taxon>
        <taxon>Viridiplantae</taxon>
        <taxon>Streptophyta</taxon>
        <taxon>Embryophyta</taxon>
        <taxon>Tracheophyta</taxon>
        <taxon>Spermatophyta</taxon>
        <taxon>Magnoliopsida</taxon>
        <taxon>Liliopsida</taxon>
        <taxon>Araceae</taxon>
        <taxon>Aroideae</taxon>
        <taxon>Colocasieae</taxon>
        <taxon>Colocasia</taxon>
    </lineage>
</organism>
<dbReference type="AlphaFoldDB" id="A0A843X276"/>
<feature type="non-terminal residue" evidence="2">
    <location>
        <position position="167"/>
    </location>
</feature>
<evidence type="ECO:0000313" key="3">
    <source>
        <dbReference type="Proteomes" id="UP000652761"/>
    </source>
</evidence>
<dbReference type="Proteomes" id="UP000652761">
    <property type="component" value="Unassembled WGS sequence"/>
</dbReference>
<evidence type="ECO:0000313" key="2">
    <source>
        <dbReference type="EMBL" id="MQM09380.1"/>
    </source>
</evidence>
<feature type="compositionally biased region" description="Polar residues" evidence="1">
    <location>
        <begin position="103"/>
        <end position="112"/>
    </location>
</feature>
<dbReference type="EMBL" id="NMUH01004360">
    <property type="protein sequence ID" value="MQM09380.1"/>
    <property type="molecule type" value="Genomic_DNA"/>
</dbReference>
<sequence>MKSERYTNEYLAMEDVDVVDKRSVDGEDHVEKEAIPATGSIANGDLSVQPGSSPNPYIRSLNKGIRRSPRPTNGRRSAASVHAETSKLSTDDSVDAPVGRGTSGVQKAQNGTTMKSIEQMLAENSPISRHGRGRKVAASSSIMVAFYMEEEAFRILGGGKVLVDEEF</sequence>
<evidence type="ECO:0000256" key="1">
    <source>
        <dbReference type="SAM" id="MobiDB-lite"/>
    </source>
</evidence>